<gene>
    <name evidence="1" type="ORF">CO007_02960</name>
</gene>
<evidence type="ECO:0000313" key="1">
    <source>
        <dbReference type="EMBL" id="PJC81742.1"/>
    </source>
</evidence>
<comment type="caution">
    <text evidence="1">The sequence shown here is derived from an EMBL/GenBank/DDBJ whole genome shotgun (WGS) entry which is preliminary data.</text>
</comment>
<proteinExistence type="predicted"/>
<accession>A0A2M8GMH5</accession>
<protein>
    <submittedName>
        <fullName evidence="1">Uncharacterized protein</fullName>
    </submittedName>
</protein>
<dbReference type="Proteomes" id="UP000229370">
    <property type="component" value="Unassembled WGS sequence"/>
</dbReference>
<evidence type="ECO:0000313" key="2">
    <source>
        <dbReference type="Proteomes" id="UP000229370"/>
    </source>
</evidence>
<sequence length="92" mass="9870">MAHPEFSAIVAGCPVLQRALADPKLVRVVRMDQWEEGVGYAECVLSVDIIALVFGIWGCRNVTAVDPTGCPLRQGVQVKVVCPSTQNTSSNT</sequence>
<dbReference type="EMBL" id="PFQK01000052">
    <property type="protein sequence ID" value="PJC81742.1"/>
    <property type="molecule type" value="Genomic_DNA"/>
</dbReference>
<reference evidence="2" key="1">
    <citation type="submission" date="2017-09" db="EMBL/GenBank/DDBJ databases">
        <title>Depth-based differentiation of microbial function through sediment-hosted aquifers and enrichment of novel symbionts in the deep terrestrial subsurface.</title>
        <authorList>
            <person name="Probst A.J."/>
            <person name="Ladd B."/>
            <person name="Jarett J.K."/>
            <person name="Geller-Mcgrath D.E."/>
            <person name="Sieber C.M.K."/>
            <person name="Emerson J.B."/>
            <person name="Anantharaman K."/>
            <person name="Thomas B.C."/>
            <person name="Malmstrom R."/>
            <person name="Stieglmeier M."/>
            <person name="Klingl A."/>
            <person name="Woyke T."/>
            <person name="Ryan C.M."/>
            <person name="Banfield J.F."/>
        </authorList>
    </citation>
    <scope>NUCLEOTIDE SEQUENCE [LARGE SCALE GENOMIC DNA]</scope>
</reference>
<dbReference type="AlphaFoldDB" id="A0A2M8GMH5"/>
<name>A0A2M8GMH5_9BACT</name>
<organism evidence="1 2">
    <name type="scientific">Candidatus Roizmanbacteria bacterium CG_4_8_14_3_um_filter_36_10</name>
    <dbReference type="NCBI Taxonomy" id="1974834"/>
    <lineage>
        <taxon>Bacteria</taxon>
        <taxon>Candidatus Roizmaniibacteriota</taxon>
    </lineage>
</organism>